<dbReference type="STRING" id="913774.A0A0C3HLC8"/>
<dbReference type="PANTHER" id="PTHR42973">
    <property type="entry name" value="BINDING OXIDOREDUCTASE, PUTATIVE (AFU_ORTHOLOGUE AFUA_1G17690)-RELATED"/>
    <property type="match status" value="1"/>
</dbReference>
<dbReference type="GO" id="GO:0016491">
    <property type="term" value="F:oxidoreductase activity"/>
    <property type="evidence" value="ECO:0007669"/>
    <property type="project" value="UniProtKB-KW"/>
</dbReference>
<evidence type="ECO:0000256" key="4">
    <source>
        <dbReference type="ARBA" id="ARBA00023002"/>
    </source>
</evidence>
<evidence type="ECO:0000259" key="6">
    <source>
        <dbReference type="PROSITE" id="PS51387"/>
    </source>
</evidence>
<evidence type="ECO:0000256" key="3">
    <source>
        <dbReference type="ARBA" id="ARBA00022827"/>
    </source>
</evidence>
<dbReference type="InterPro" id="IPR016166">
    <property type="entry name" value="FAD-bd_PCMH"/>
</dbReference>
<keyword evidence="4" id="KW-0560">Oxidoreductase</keyword>
<reference evidence="7 8" key="1">
    <citation type="submission" date="2014-04" db="EMBL/GenBank/DDBJ databases">
        <authorList>
            <consortium name="DOE Joint Genome Institute"/>
            <person name="Kuo A."/>
            <person name="Martino E."/>
            <person name="Perotto S."/>
            <person name="Kohler A."/>
            <person name="Nagy L.G."/>
            <person name="Floudas D."/>
            <person name="Copeland A."/>
            <person name="Barry K.W."/>
            <person name="Cichocki N."/>
            <person name="Veneault-Fourrey C."/>
            <person name="LaButti K."/>
            <person name="Lindquist E.A."/>
            <person name="Lipzen A."/>
            <person name="Lundell T."/>
            <person name="Morin E."/>
            <person name="Murat C."/>
            <person name="Sun H."/>
            <person name="Tunlid A."/>
            <person name="Henrissat B."/>
            <person name="Grigoriev I.V."/>
            <person name="Hibbett D.S."/>
            <person name="Martin F."/>
            <person name="Nordberg H.P."/>
            <person name="Cantor M.N."/>
            <person name="Hua S.X."/>
        </authorList>
    </citation>
    <scope>NUCLEOTIDE SEQUENCE [LARGE SCALE GENOMIC DNA]</scope>
    <source>
        <strain evidence="7 8">Zn</strain>
    </source>
</reference>
<dbReference type="OrthoDB" id="2151789at2759"/>
<dbReference type="Gene3D" id="3.30.465.10">
    <property type="match status" value="1"/>
</dbReference>
<dbReference type="SUPFAM" id="SSF56176">
    <property type="entry name" value="FAD-binding/transporter-associated domain-like"/>
    <property type="match status" value="1"/>
</dbReference>
<name>A0A0C3HLC8_OIDMZ</name>
<proteinExistence type="inferred from homology"/>
<dbReference type="AlphaFoldDB" id="A0A0C3HLC8"/>
<evidence type="ECO:0000256" key="5">
    <source>
        <dbReference type="SAM" id="SignalP"/>
    </source>
</evidence>
<dbReference type="EMBL" id="KN832874">
    <property type="protein sequence ID" value="KIN03107.1"/>
    <property type="molecule type" value="Genomic_DNA"/>
</dbReference>
<dbReference type="InterPro" id="IPR012951">
    <property type="entry name" value="BBE"/>
</dbReference>
<organism evidence="7 8">
    <name type="scientific">Oidiodendron maius (strain Zn)</name>
    <dbReference type="NCBI Taxonomy" id="913774"/>
    <lineage>
        <taxon>Eukaryota</taxon>
        <taxon>Fungi</taxon>
        <taxon>Dikarya</taxon>
        <taxon>Ascomycota</taxon>
        <taxon>Pezizomycotina</taxon>
        <taxon>Leotiomycetes</taxon>
        <taxon>Leotiomycetes incertae sedis</taxon>
        <taxon>Myxotrichaceae</taxon>
        <taxon>Oidiodendron</taxon>
    </lineage>
</organism>
<feature type="chain" id="PRO_5002165457" description="FAD-binding PCMH-type domain-containing protein" evidence="5">
    <location>
        <begin position="20"/>
        <end position="498"/>
    </location>
</feature>
<feature type="domain" description="FAD-binding PCMH-type" evidence="6">
    <location>
        <begin position="66"/>
        <end position="237"/>
    </location>
</feature>
<dbReference type="InParanoid" id="A0A0C3HLC8"/>
<dbReference type="Pfam" id="PF01565">
    <property type="entry name" value="FAD_binding_4"/>
    <property type="match status" value="1"/>
</dbReference>
<evidence type="ECO:0000256" key="1">
    <source>
        <dbReference type="ARBA" id="ARBA00005466"/>
    </source>
</evidence>
<comment type="similarity">
    <text evidence="1">Belongs to the oxygen-dependent FAD-linked oxidoreductase family.</text>
</comment>
<dbReference type="InterPro" id="IPR050416">
    <property type="entry name" value="FAD-linked_Oxidoreductase"/>
</dbReference>
<dbReference type="InterPro" id="IPR036318">
    <property type="entry name" value="FAD-bd_PCMH-like_sf"/>
</dbReference>
<dbReference type="Pfam" id="PF08031">
    <property type="entry name" value="BBE"/>
    <property type="match status" value="1"/>
</dbReference>
<evidence type="ECO:0000256" key="2">
    <source>
        <dbReference type="ARBA" id="ARBA00022630"/>
    </source>
</evidence>
<feature type="signal peptide" evidence="5">
    <location>
        <begin position="1"/>
        <end position="19"/>
    </location>
</feature>
<protein>
    <recommendedName>
        <fullName evidence="6">FAD-binding PCMH-type domain-containing protein</fullName>
    </recommendedName>
</protein>
<dbReference type="Proteomes" id="UP000054321">
    <property type="component" value="Unassembled WGS sequence"/>
</dbReference>
<keyword evidence="3" id="KW-0274">FAD</keyword>
<gene>
    <name evidence="7" type="ORF">OIDMADRAFT_52914</name>
</gene>
<reference evidence="8" key="2">
    <citation type="submission" date="2015-01" db="EMBL/GenBank/DDBJ databases">
        <title>Evolutionary Origins and Diversification of the Mycorrhizal Mutualists.</title>
        <authorList>
            <consortium name="DOE Joint Genome Institute"/>
            <consortium name="Mycorrhizal Genomics Consortium"/>
            <person name="Kohler A."/>
            <person name="Kuo A."/>
            <person name="Nagy L.G."/>
            <person name="Floudas D."/>
            <person name="Copeland A."/>
            <person name="Barry K.W."/>
            <person name="Cichocki N."/>
            <person name="Veneault-Fourrey C."/>
            <person name="LaButti K."/>
            <person name="Lindquist E.A."/>
            <person name="Lipzen A."/>
            <person name="Lundell T."/>
            <person name="Morin E."/>
            <person name="Murat C."/>
            <person name="Riley R."/>
            <person name="Ohm R."/>
            <person name="Sun H."/>
            <person name="Tunlid A."/>
            <person name="Henrissat B."/>
            <person name="Grigoriev I.V."/>
            <person name="Hibbett D.S."/>
            <person name="Martin F."/>
        </authorList>
    </citation>
    <scope>NUCLEOTIDE SEQUENCE [LARGE SCALE GENOMIC DNA]</scope>
    <source>
        <strain evidence="8">Zn</strain>
    </source>
</reference>
<dbReference type="InterPro" id="IPR016169">
    <property type="entry name" value="FAD-bd_PCMH_sub2"/>
</dbReference>
<dbReference type="PROSITE" id="PS51387">
    <property type="entry name" value="FAD_PCMH"/>
    <property type="match status" value="1"/>
</dbReference>
<dbReference type="HOGENOM" id="CLU_018354_1_2_1"/>
<evidence type="ECO:0000313" key="8">
    <source>
        <dbReference type="Proteomes" id="UP000054321"/>
    </source>
</evidence>
<keyword evidence="2" id="KW-0285">Flavoprotein</keyword>
<dbReference type="InterPro" id="IPR006094">
    <property type="entry name" value="Oxid_FAD_bind_N"/>
</dbReference>
<keyword evidence="8" id="KW-1185">Reference proteome</keyword>
<dbReference type="GO" id="GO:0071949">
    <property type="term" value="F:FAD binding"/>
    <property type="evidence" value="ECO:0007669"/>
    <property type="project" value="InterPro"/>
</dbReference>
<keyword evidence="5" id="KW-0732">Signal</keyword>
<sequence length="498" mass="53654">MKWTATALLLLALLGRGESLEVDVASISKCSVACTELALALRDKVSLPQNSTYELEDFQYWSNQQSSQRPTCRVTPSCAEDVSLTLTILKANNCQFAVKSGGHASFAGASNIDGAVTIDLRNLNELVVSESKTEVSVGAGMVWSSVYLELDARNLSVVGGRSGAIGVGGLTLGGGISFFSGRYGWACDNVNNYEVVFADGSIHDVNEKSFPDLYFALRGGGNNFGIVTRFDLASFEQGKMLGGQTLYTADNMPALNTALYNFNINHYKDPYGAVILAYVYVPAEGIFLASVDLEYGKPESNPAILANFTAIPSIETTARITNLTDLTIELNSTQPSGFRETFWVFMVHNDVQILTDIQALFASQIPAIANASGLLPALVMQPISTAITSHFTSNGGNALGITAADGALLLINISIAWTDIADDDRIMEFAANFISSGVALAKSRNLAHRYIYQNYAAAPQDVFTGYGPINKARLQAIHQKYDPTNVFTKLQPGYFKIN</sequence>
<evidence type="ECO:0000313" key="7">
    <source>
        <dbReference type="EMBL" id="KIN03107.1"/>
    </source>
</evidence>
<dbReference type="PANTHER" id="PTHR42973:SF13">
    <property type="entry name" value="FAD-BINDING PCMH-TYPE DOMAIN-CONTAINING PROTEIN"/>
    <property type="match status" value="1"/>
</dbReference>
<accession>A0A0C3HLC8</accession>